<dbReference type="Pfam" id="PF23857">
    <property type="entry name" value="Phage_TAC_19"/>
    <property type="match status" value="1"/>
</dbReference>
<reference evidence="1" key="1">
    <citation type="submission" date="2023-02" db="EMBL/GenBank/DDBJ databases">
        <title>Comparative genomics and fermentation flavor characterization of five lactic acid bacteria reveal flavor biosynthesis metabolic pathways in fermented muskmelon puree.</title>
        <authorList>
            <person name="Yuan L."/>
            <person name="Li M."/>
            <person name="Xu X."/>
            <person name="Lao F."/>
            <person name="Wu J."/>
        </authorList>
    </citation>
    <scope>NUCLEOTIDE SEQUENCE</scope>
    <source>
        <strain evidence="1">Pa-2</strain>
    </source>
</reference>
<dbReference type="AlphaFoldDB" id="A0AAX3NDP8"/>
<organism evidence="1 2">
    <name type="scientific">Lactococcus garvieae</name>
    <dbReference type="NCBI Taxonomy" id="1363"/>
    <lineage>
        <taxon>Bacteria</taxon>
        <taxon>Bacillati</taxon>
        <taxon>Bacillota</taxon>
        <taxon>Bacilli</taxon>
        <taxon>Lactobacillales</taxon>
        <taxon>Streptococcaceae</taxon>
        <taxon>Lactococcus</taxon>
    </lineage>
</organism>
<evidence type="ECO:0008006" key="3">
    <source>
        <dbReference type="Google" id="ProtNLM"/>
    </source>
</evidence>
<dbReference type="NCBIfam" id="NF047360">
    <property type="entry name" value="tail_chap_PVL"/>
    <property type="match status" value="1"/>
</dbReference>
<dbReference type="EMBL" id="CP118627">
    <property type="protein sequence ID" value="WEA14825.1"/>
    <property type="molecule type" value="Genomic_DNA"/>
</dbReference>
<accession>A0AAX3NDP8</accession>
<evidence type="ECO:0000313" key="1">
    <source>
        <dbReference type="EMBL" id="WEA14825.1"/>
    </source>
</evidence>
<proteinExistence type="predicted"/>
<dbReference type="RefSeq" id="WP_165705231.1">
    <property type="nucleotide sequence ID" value="NZ_CP118627.1"/>
</dbReference>
<sequence>MSKLKLTLHKPSGDVIYEESHVSGQKYLDYWNMQVDFEQNQGNYMIADIIEKRLEFTASLFKNEEVTAQAILEGTAPWDLVKVLNRIEQIIIGAEETDSKKEQ</sequence>
<protein>
    <recommendedName>
        <fullName evidence="3">Phage protein</fullName>
    </recommendedName>
</protein>
<dbReference type="InterPro" id="IPR057006">
    <property type="entry name" value="Phage_TAC_19"/>
</dbReference>
<dbReference type="Proteomes" id="UP001217324">
    <property type="component" value="Chromosome"/>
</dbReference>
<evidence type="ECO:0000313" key="2">
    <source>
        <dbReference type="Proteomes" id="UP001217324"/>
    </source>
</evidence>
<name>A0AAX3NDP8_9LACT</name>
<gene>
    <name evidence="1" type="ORF">PWF74_04775</name>
</gene>